<keyword evidence="5" id="KW-0611">Plant defense</keyword>
<comment type="similarity">
    <text evidence="1">Belongs to the disease resistance NB-LRR family.</text>
</comment>
<evidence type="ECO:0000256" key="2">
    <source>
        <dbReference type="ARBA" id="ARBA00022614"/>
    </source>
</evidence>
<gene>
    <name evidence="8" type="ORF">OsJ_25340</name>
</gene>
<name>A3BMS0_ORYSJ</name>
<dbReference type="InterPro" id="IPR041118">
    <property type="entry name" value="Rx_N"/>
</dbReference>
<dbReference type="GO" id="GO:0000166">
    <property type="term" value="F:nucleotide binding"/>
    <property type="evidence" value="ECO:0007669"/>
    <property type="project" value="UniProtKB-KW"/>
</dbReference>
<evidence type="ECO:0000256" key="1">
    <source>
        <dbReference type="ARBA" id="ARBA00008894"/>
    </source>
</evidence>
<dbReference type="AlphaFoldDB" id="A3BMS0"/>
<dbReference type="Gene3D" id="1.20.5.4130">
    <property type="match status" value="1"/>
</dbReference>
<reference evidence="8" key="2">
    <citation type="submission" date="2008-12" db="EMBL/GenBank/DDBJ databases">
        <title>Improved gene annotation of the rice (Oryza sativa) genomes.</title>
        <authorList>
            <person name="Wang J."/>
            <person name="Li R."/>
            <person name="Fan W."/>
            <person name="Huang Q."/>
            <person name="Zhang J."/>
            <person name="Zhou Y."/>
            <person name="Hu Y."/>
            <person name="Zi S."/>
            <person name="Li J."/>
            <person name="Ni P."/>
            <person name="Zheng H."/>
            <person name="Zhang Y."/>
            <person name="Zhao M."/>
            <person name="Hao Q."/>
            <person name="McDermott J."/>
            <person name="Samudrala R."/>
            <person name="Kristiansen K."/>
            <person name="Wong G.K.-S."/>
        </authorList>
    </citation>
    <scope>NUCLEOTIDE SEQUENCE</scope>
</reference>
<evidence type="ECO:0000313" key="8">
    <source>
        <dbReference type="EMBL" id="EAZ40859.1"/>
    </source>
</evidence>
<dbReference type="EMBL" id="CM000144">
    <property type="protein sequence ID" value="EAZ40859.1"/>
    <property type="molecule type" value="Genomic_DNA"/>
</dbReference>
<reference evidence="8" key="1">
    <citation type="journal article" date="2005" name="PLoS Biol.">
        <title>The genomes of Oryza sativa: a history of duplications.</title>
        <authorList>
            <person name="Yu J."/>
            <person name="Wang J."/>
            <person name="Lin W."/>
            <person name="Li S."/>
            <person name="Li H."/>
            <person name="Zhou J."/>
            <person name="Ni P."/>
            <person name="Dong W."/>
            <person name="Hu S."/>
            <person name="Zeng C."/>
            <person name="Zhang J."/>
            <person name="Zhang Y."/>
            <person name="Li R."/>
            <person name="Xu Z."/>
            <person name="Li S."/>
            <person name="Li X."/>
            <person name="Zheng H."/>
            <person name="Cong L."/>
            <person name="Lin L."/>
            <person name="Yin J."/>
            <person name="Geng J."/>
            <person name="Li G."/>
            <person name="Shi J."/>
            <person name="Liu J."/>
            <person name="Lv H."/>
            <person name="Li J."/>
            <person name="Wang J."/>
            <person name="Deng Y."/>
            <person name="Ran L."/>
            <person name="Shi X."/>
            <person name="Wang X."/>
            <person name="Wu Q."/>
            <person name="Li C."/>
            <person name="Ren X."/>
            <person name="Wang J."/>
            <person name="Wang X."/>
            <person name="Li D."/>
            <person name="Liu D."/>
            <person name="Zhang X."/>
            <person name="Ji Z."/>
            <person name="Zhao W."/>
            <person name="Sun Y."/>
            <person name="Zhang Z."/>
            <person name="Bao J."/>
            <person name="Han Y."/>
            <person name="Dong L."/>
            <person name="Ji J."/>
            <person name="Chen P."/>
            <person name="Wu S."/>
            <person name="Liu J."/>
            <person name="Xiao Y."/>
            <person name="Bu D."/>
            <person name="Tan J."/>
            <person name="Yang L."/>
            <person name="Ye C."/>
            <person name="Zhang J."/>
            <person name="Xu J."/>
            <person name="Zhou Y."/>
            <person name="Yu Y."/>
            <person name="Zhang B."/>
            <person name="Zhuang S."/>
            <person name="Wei H."/>
            <person name="Liu B."/>
            <person name="Lei M."/>
            <person name="Yu H."/>
            <person name="Li Y."/>
            <person name="Xu H."/>
            <person name="Wei S."/>
            <person name="He X."/>
            <person name="Fang L."/>
            <person name="Zhang Z."/>
            <person name="Zhang Y."/>
            <person name="Huang X."/>
            <person name="Su Z."/>
            <person name="Tong W."/>
            <person name="Li J."/>
            <person name="Tong Z."/>
            <person name="Li S."/>
            <person name="Ye J."/>
            <person name="Wang L."/>
            <person name="Fang L."/>
            <person name="Lei T."/>
            <person name="Chen C."/>
            <person name="Chen H."/>
            <person name="Xu Z."/>
            <person name="Li H."/>
            <person name="Huang H."/>
            <person name="Zhang F."/>
            <person name="Xu H."/>
            <person name="Li N."/>
            <person name="Zhao C."/>
            <person name="Li S."/>
            <person name="Dong L."/>
            <person name="Huang Y."/>
            <person name="Li L."/>
            <person name="Xi Y."/>
            <person name="Qi Q."/>
            <person name="Li W."/>
            <person name="Zhang B."/>
            <person name="Hu W."/>
            <person name="Zhang Y."/>
            <person name="Tian X."/>
            <person name="Jiao Y."/>
            <person name="Liang X."/>
            <person name="Jin J."/>
            <person name="Gao L."/>
            <person name="Zheng W."/>
            <person name="Hao B."/>
            <person name="Liu S."/>
            <person name="Wang W."/>
            <person name="Yuan L."/>
            <person name="Cao M."/>
            <person name="McDermott J."/>
            <person name="Samudrala R."/>
            <person name="Wang J."/>
            <person name="Wong G.K."/>
            <person name="Yang H."/>
        </authorList>
    </citation>
    <scope>NUCLEOTIDE SEQUENCE [LARGE SCALE GENOMIC DNA]</scope>
</reference>
<keyword evidence="6" id="KW-0472">Membrane</keyword>
<feature type="transmembrane region" description="Helical" evidence="6">
    <location>
        <begin position="105"/>
        <end position="138"/>
    </location>
</feature>
<dbReference type="Pfam" id="PF18052">
    <property type="entry name" value="Rx_N"/>
    <property type="match status" value="1"/>
</dbReference>
<keyword evidence="3" id="KW-0677">Repeat</keyword>
<evidence type="ECO:0000256" key="3">
    <source>
        <dbReference type="ARBA" id="ARBA00022737"/>
    </source>
</evidence>
<proteinExistence type="inferred from homology"/>
<accession>A3BMS0</accession>
<evidence type="ECO:0000256" key="6">
    <source>
        <dbReference type="SAM" id="Phobius"/>
    </source>
</evidence>
<evidence type="ECO:0000256" key="5">
    <source>
        <dbReference type="ARBA" id="ARBA00022821"/>
    </source>
</evidence>
<keyword evidence="6" id="KW-0812">Transmembrane</keyword>
<keyword evidence="2" id="KW-0433">Leucine-rich repeat</keyword>
<protein>
    <recommendedName>
        <fullName evidence="7">Disease resistance N-terminal domain-containing protein</fullName>
    </recommendedName>
</protein>
<evidence type="ECO:0000256" key="4">
    <source>
        <dbReference type="ARBA" id="ARBA00022741"/>
    </source>
</evidence>
<feature type="domain" description="Disease resistance N-terminal" evidence="7">
    <location>
        <begin position="9"/>
        <end position="72"/>
    </location>
</feature>
<keyword evidence="4" id="KW-0547">Nucleotide-binding</keyword>
<dbReference type="GO" id="GO:0006952">
    <property type="term" value="P:defense response"/>
    <property type="evidence" value="ECO:0007669"/>
    <property type="project" value="UniProtKB-KW"/>
</dbReference>
<dbReference type="Proteomes" id="UP000007752">
    <property type="component" value="Chromosome 7"/>
</dbReference>
<sequence length="165" mass="17807">MATILDSLIGSCAKKLQEIITEEAILILGVKEDLRELQEKMEQIRCFISDVERRGMEDSSIHNWISRLKDAMAHEKKVEVKVDPIGRTAAGRRSKGDGIRNRPRIVAAAVVLASATGVVAAAGVIAAAVGVIIAVTGVVSAPLQGPWLQWISRTPSAAWSQESQR</sequence>
<evidence type="ECO:0000259" key="7">
    <source>
        <dbReference type="Pfam" id="PF18052"/>
    </source>
</evidence>
<keyword evidence="6" id="KW-1133">Transmembrane helix</keyword>
<organism evidence="8">
    <name type="scientific">Oryza sativa subsp. japonica</name>
    <name type="common">Rice</name>
    <dbReference type="NCBI Taxonomy" id="39947"/>
    <lineage>
        <taxon>Eukaryota</taxon>
        <taxon>Viridiplantae</taxon>
        <taxon>Streptophyta</taxon>
        <taxon>Embryophyta</taxon>
        <taxon>Tracheophyta</taxon>
        <taxon>Spermatophyta</taxon>
        <taxon>Magnoliopsida</taxon>
        <taxon>Liliopsida</taxon>
        <taxon>Poales</taxon>
        <taxon>Poaceae</taxon>
        <taxon>BOP clade</taxon>
        <taxon>Oryzoideae</taxon>
        <taxon>Oryzeae</taxon>
        <taxon>Oryzinae</taxon>
        <taxon>Oryza</taxon>
        <taxon>Oryza sativa</taxon>
    </lineage>
</organism>